<dbReference type="GO" id="GO:0005102">
    <property type="term" value="F:signaling receptor binding"/>
    <property type="evidence" value="ECO:0000318"/>
    <property type="project" value="GO_Central"/>
</dbReference>
<dbReference type="Pfam" id="PF13765">
    <property type="entry name" value="PRY"/>
    <property type="match status" value="1"/>
</dbReference>
<dbReference type="PROSITE" id="PS50188">
    <property type="entry name" value="B302_SPRY"/>
    <property type="match status" value="1"/>
</dbReference>
<dbReference type="InterPro" id="IPR053896">
    <property type="entry name" value="BTN3A2-like_Ig-C"/>
</dbReference>
<dbReference type="InterPro" id="IPR043136">
    <property type="entry name" value="B30.2/SPRY_sf"/>
</dbReference>
<dbReference type="CTD" id="108698999"/>
<evidence type="ECO:0000259" key="9">
    <source>
        <dbReference type="PROSITE" id="PS50188"/>
    </source>
</evidence>
<name>A0A8J1LJV4_XENLA</name>
<dbReference type="Gene3D" id="2.60.120.920">
    <property type="match status" value="1"/>
</dbReference>
<evidence type="ECO:0000256" key="2">
    <source>
        <dbReference type="ARBA" id="ARBA00022692"/>
    </source>
</evidence>
<dbReference type="PANTHER" id="PTHR24100:SF146">
    <property type="entry name" value="BUTYROPHILIN SUBFAMILY 2 MEMBER A2"/>
    <property type="match status" value="1"/>
</dbReference>
<dbReference type="SUPFAM" id="SSF48726">
    <property type="entry name" value="Immunoglobulin"/>
    <property type="match status" value="2"/>
</dbReference>
<dbReference type="InterPro" id="IPR013320">
    <property type="entry name" value="ConA-like_dom_sf"/>
</dbReference>
<evidence type="ECO:0000256" key="4">
    <source>
        <dbReference type="ARBA" id="ARBA00022989"/>
    </source>
</evidence>
<dbReference type="SMART" id="SM00589">
    <property type="entry name" value="PRY"/>
    <property type="match status" value="1"/>
</dbReference>
<accession>A0A8J1LJV4</accession>
<dbReference type="Gene3D" id="2.60.40.10">
    <property type="entry name" value="Immunoglobulins"/>
    <property type="match status" value="2"/>
</dbReference>
<dbReference type="FunFam" id="2.60.40.10:FF:000088">
    <property type="entry name" value="Butyrophilin subfamily 1 member A1"/>
    <property type="match status" value="1"/>
</dbReference>
<keyword evidence="2 8" id="KW-0812">Transmembrane</keyword>
<keyword evidence="6 8" id="KW-0472">Membrane</keyword>
<keyword evidence="7" id="KW-0393">Immunoglobulin domain</keyword>
<evidence type="ECO:0000259" key="10">
    <source>
        <dbReference type="PROSITE" id="PS50835"/>
    </source>
</evidence>
<evidence type="ECO:0000256" key="6">
    <source>
        <dbReference type="ARBA" id="ARBA00023136"/>
    </source>
</evidence>
<dbReference type="RefSeq" id="XP_041429369.1">
    <property type="nucleotide sequence ID" value="XM_041573435.1"/>
</dbReference>
<evidence type="ECO:0000256" key="5">
    <source>
        <dbReference type="ARBA" id="ARBA00023054"/>
    </source>
</evidence>
<dbReference type="InterPro" id="IPR001870">
    <property type="entry name" value="B30.2/SPRY"/>
</dbReference>
<dbReference type="GO" id="GO:0001817">
    <property type="term" value="P:regulation of cytokine production"/>
    <property type="evidence" value="ECO:0000318"/>
    <property type="project" value="GO_Central"/>
</dbReference>
<proteinExistence type="predicted"/>
<dbReference type="InterPro" id="IPR007110">
    <property type="entry name" value="Ig-like_dom"/>
</dbReference>
<feature type="domain" description="B30.2/SPRY" evidence="9">
    <location>
        <begin position="308"/>
        <end position="487"/>
    </location>
</feature>
<dbReference type="GO" id="GO:0009897">
    <property type="term" value="C:external side of plasma membrane"/>
    <property type="evidence" value="ECO:0000318"/>
    <property type="project" value="GO_Central"/>
</dbReference>
<dbReference type="OrthoDB" id="9986391at2759"/>
<dbReference type="InterPro" id="IPR036179">
    <property type="entry name" value="Ig-like_dom_sf"/>
</dbReference>
<keyword evidence="11" id="KW-1185">Reference proteome</keyword>
<dbReference type="InterPro" id="IPR013783">
    <property type="entry name" value="Ig-like_fold"/>
</dbReference>
<gene>
    <name evidence="12" type="primary">XB22063306.L</name>
</gene>
<keyword evidence="3" id="KW-0732">Signal</keyword>
<keyword evidence="4 8" id="KW-1133">Transmembrane helix</keyword>
<dbReference type="SUPFAM" id="SSF49899">
    <property type="entry name" value="Concanavalin A-like lectins/glucanases"/>
    <property type="match status" value="1"/>
</dbReference>
<dbReference type="Pfam" id="PF22705">
    <property type="entry name" value="C2-set_3"/>
    <property type="match status" value="1"/>
</dbReference>
<dbReference type="KEGG" id="xla:108698999"/>
<feature type="domain" description="Ig-like" evidence="10">
    <location>
        <begin position="173"/>
        <end position="243"/>
    </location>
</feature>
<evidence type="ECO:0000256" key="7">
    <source>
        <dbReference type="ARBA" id="ARBA00023319"/>
    </source>
</evidence>
<evidence type="ECO:0000256" key="1">
    <source>
        <dbReference type="ARBA" id="ARBA00004370"/>
    </source>
</evidence>
<dbReference type="InterPro" id="IPR003879">
    <property type="entry name" value="Butyrophylin_SPRY"/>
</dbReference>
<evidence type="ECO:0000256" key="3">
    <source>
        <dbReference type="ARBA" id="ARBA00022729"/>
    </source>
</evidence>
<organism evidence="11 12">
    <name type="scientific">Xenopus laevis</name>
    <name type="common">African clawed frog</name>
    <dbReference type="NCBI Taxonomy" id="8355"/>
    <lineage>
        <taxon>Eukaryota</taxon>
        <taxon>Metazoa</taxon>
        <taxon>Chordata</taxon>
        <taxon>Craniata</taxon>
        <taxon>Vertebrata</taxon>
        <taxon>Euteleostomi</taxon>
        <taxon>Amphibia</taxon>
        <taxon>Batrachia</taxon>
        <taxon>Anura</taxon>
        <taxon>Pipoidea</taxon>
        <taxon>Pipidae</taxon>
        <taxon>Xenopodinae</taxon>
        <taxon>Xenopus</taxon>
        <taxon>Xenopus</taxon>
    </lineage>
</organism>
<dbReference type="PANTHER" id="PTHR24100">
    <property type="entry name" value="BUTYROPHILIN"/>
    <property type="match status" value="1"/>
</dbReference>
<dbReference type="AlphaFoldDB" id="A0A8J1LJV4"/>
<evidence type="ECO:0000256" key="8">
    <source>
        <dbReference type="SAM" id="Phobius"/>
    </source>
</evidence>
<evidence type="ECO:0000313" key="12">
    <source>
        <dbReference type="RefSeq" id="XP_041429369.1"/>
    </source>
</evidence>
<sequence length="487" mass="55500">MITMLARWTYLRVKGRVDHVLYLLFLFLMLQMSVTERFEVIPTEATIMATVGKRAALSFNLTPELSAENMEIGIFRPGSSFFVHLYRGGRDENDGQIQEYQGRTELLKHDIMKGKVILIIHDIIPTDDGPYRCYFQSESYHDETDVNIIVTAVGSDPLLWVEDYFNDGIKAICESDGWYPRPEVMWRDSNGNPLQPLQEESRLNSKGLFNVQTSITVYSNTTVFCSIRNALLNEGRAPSLQISDTLYERVNRYGVSRAIIIISFLVSFGAVLISILILVERKMRQTKVKQKAKKETLIKEYGESHTFNEMQKTFDILKQFLQVTKENITLDPESAHPFLNVSGDGKTVENVSKEQDVADNDNRFDFCRGVLSTQSYQSGKHRIDVEAESEICSVGIAKKSATRKGVIHLDADNGVYAIRLWENHKLKVSSQKETSPIILKIFLDCSIGHLAIVSLDSLERADIEYNPDEEVFFFFEVFRDGIIKILS</sequence>
<dbReference type="Proteomes" id="UP000186698">
    <property type="component" value="Chromosome 8L"/>
</dbReference>
<comment type="subcellular location">
    <subcellularLocation>
        <location evidence="1">Membrane</location>
    </subcellularLocation>
</comment>
<dbReference type="PRINTS" id="PR01407">
    <property type="entry name" value="BUTYPHLNCDUF"/>
</dbReference>
<dbReference type="InterPro" id="IPR006574">
    <property type="entry name" value="PRY"/>
</dbReference>
<reference evidence="12" key="1">
    <citation type="submission" date="2025-08" db="UniProtKB">
        <authorList>
            <consortium name="RefSeq"/>
        </authorList>
    </citation>
    <scope>IDENTIFICATION</scope>
    <source>
        <strain evidence="12">J_2021</strain>
        <tissue evidence="12">Erythrocytes</tissue>
    </source>
</reference>
<dbReference type="PROSITE" id="PS50835">
    <property type="entry name" value="IG_LIKE"/>
    <property type="match status" value="1"/>
</dbReference>
<protein>
    <submittedName>
        <fullName evidence="12">Butyrophilin subfamily 2 member A2</fullName>
    </submittedName>
</protein>
<keyword evidence="5" id="KW-0175">Coiled coil</keyword>
<dbReference type="GeneID" id="108698999"/>
<feature type="transmembrane region" description="Helical" evidence="8">
    <location>
        <begin position="258"/>
        <end position="279"/>
    </location>
</feature>
<evidence type="ECO:0000313" key="11">
    <source>
        <dbReference type="Proteomes" id="UP000186698"/>
    </source>
</evidence>
<dbReference type="GO" id="GO:0050852">
    <property type="term" value="P:T cell receptor signaling pathway"/>
    <property type="evidence" value="ECO:0000318"/>
    <property type="project" value="GO_Central"/>
</dbReference>
<dbReference type="FunFam" id="2.60.40.10:FF:000208">
    <property type="entry name" value="Butyrophilin subfamily 1 member A1"/>
    <property type="match status" value="1"/>
</dbReference>
<dbReference type="InterPro" id="IPR050504">
    <property type="entry name" value="IgSF_BTN/MOG"/>
</dbReference>